<evidence type="ECO:0000256" key="1">
    <source>
        <dbReference type="SAM" id="MobiDB-lite"/>
    </source>
</evidence>
<evidence type="ECO:0000313" key="3">
    <source>
        <dbReference type="Proteomes" id="UP000503011"/>
    </source>
</evidence>
<dbReference type="Proteomes" id="UP000503011">
    <property type="component" value="Chromosome"/>
</dbReference>
<sequence>MVGNNTQHRHSGAAWHTPHNVHHGHAEAVREIRADVLAAAYTRNPERFVRKHPEPAPLPTAAWINKPDQDEQQADSKNP</sequence>
<dbReference type="EMBL" id="AP022871">
    <property type="protein sequence ID" value="BCB84868.1"/>
    <property type="molecule type" value="Genomic_DNA"/>
</dbReference>
<accession>A0A6F8YFW4</accession>
<reference evidence="2 3" key="2">
    <citation type="submission" date="2020-03" db="EMBL/GenBank/DDBJ databases">
        <authorList>
            <person name="Ichikawa N."/>
            <person name="Kimura A."/>
            <person name="Kitahashi Y."/>
            <person name="Uohara A."/>
        </authorList>
    </citation>
    <scope>NUCLEOTIDE SEQUENCE [LARGE SCALE GENOMIC DNA]</scope>
    <source>
        <strain evidence="2 3">NBRC 105367</strain>
    </source>
</reference>
<name>A0A6F8YFW4_9ACTN</name>
<keyword evidence="3" id="KW-1185">Reference proteome</keyword>
<dbReference type="AlphaFoldDB" id="A0A6F8YFW4"/>
<feature type="region of interest" description="Disordered" evidence="1">
    <location>
        <begin position="1"/>
        <end position="26"/>
    </location>
</feature>
<proteinExistence type="predicted"/>
<dbReference type="KEGG" id="psuu:Psuf_021810"/>
<gene>
    <name evidence="2" type="ORF">Psuf_021810</name>
</gene>
<feature type="region of interest" description="Disordered" evidence="1">
    <location>
        <begin position="47"/>
        <end position="79"/>
    </location>
</feature>
<protein>
    <submittedName>
        <fullName evidence="2">Uncharacterized protein</fullName>
    </submittedName>
</protein>
<organism evidence="2 3">
    <name type="scientific">Phytohabitans suffuscus</name>
    <dbReference type="NCBI Taxonomy" id="624315"/>
    <lineage>
        <taxon>Bacteria</taxon>
        <taxon>Bacillati</taxon>
        <taxon>Actinomycetota</taxon>
        <taxon>Actinomycetes</taxon>
        <taxon>Micromonosporales</taxon>
        <taxon>Micromonosporaceae</taxon>
    </lineage>
</organism>
<evidence type="ECO:0000313" key="2">
    <source>
        <dbReference type="EMBL" id="BCB84868.1"/>
    </source>
</evidence>
<reference evidence="2 3" key="1">
    <citation type="submission" date="2020-03" db="EMBL/GenBank/DDBJ databases">
        <title>Whole genome shotgun sequence of Phytohabitans suffuscus NBRC 105367.</title>
        <authorList>
            <person name="Komaki H."/>
            <person name="Tamura T."/>
        </authorList>
    </citation>
    <scope>NUCLEOTIDE SEQUENCE [LARGE SCALE GENOMIC DNA]</scope>
    <source>
        <strain evidence="2 3">NBRC 105367</strain>
    </source>
</reference>